<dbReference type="GeneID" id="95776140"/>
<name>A0A6C1K987_XANAU</name>
<dbReference type="RefSeq" id="WP_138401642.1">
    <property type="nucleotide sequence ID" value="NZ_JBAFVI010000014.1"/>
</dbReference>
<protein>
    <submittedName>
        <fullName evidence="1">Uncharacterized protein</fullName>
    </submittedName>
</protein>
<comment type="caution">
    <text evidence="1">The sequence shown here is derived from an EMBL/GenBank/DDBJ whole genome shotgun (WGS) entry which is preliminary data.</text>
</comment>
<organism evidence="1 2">
    <name type="scientific">Xanthobacter autotrophicus</name>
    <dbReference type="NCBI Taxonomy" id="280"/>
    <lineage>
        <taxon>Bacteria</taxon>
        <taxon>Pseudomonadati</taxon>
        <taxon>Pseudomonadota</taxon>
        <taxon>Alphaproteobacteria</taxon>
        <taxon>Hyphomicrobiales</taxon>
        <taxon>Xanthobacteraceae</taxon>
        <taxon>Xanthobacter</taxon>
    </lineage>
</organism>
<gene>
    <name evidence="1" type="ORF">FBQ73_22040</name>
</gene>
<dbReference type="Proteomes" id="UP000305131">
    <property type="component" value="Unassembled WGS sequence"/>
</dbReference>
<dbReference type="OrthoDB" id="8445842at2"/>
<dbReference type="AlphaFoldDB" id="A0A6C1K987"/>
<evidence type="ECO:0000313" key="2">
    <source>
        <dbReference type="Proteomes" id="UP000305131"/>
    </source>
</evidence>
<evidence type="ECO:0000313" key="1">
    <source>
        <dbReference type="EMBL" id="TLX40730.1"/>
    </source>
</evidence>
<dbReference type="EMBL" id="VAUP01000042">
    <property type="protein sequence ID" value="TLX40730.1"/>
    <property type="molecule type" value="Genomic_DNA"/>
</dbReference>
<sequence length="121" mass="13602">MVATDMVERMARAMHAFSRQRYPLLEPWDELSPERRAYQRQLATHALQALTPHDVIEITSRAAPEIVAIPVEPTPWALAELQEAAIADNGTAMDARRRYRSFLATASLPLATRYAESEGAR</sequence>
<reference evidence="1 2" key="1">
    <citation type="submission" date="2019-05" db="EMBL/GenBank/DDBJ databases">
        <authorList>
            <person name="Zhou X."/>
        </authorList>
    </citation>
    <scope>NUCLEOTIDE SEQUENCE [LARGE SCALE GENOMIC DNA]</scope>
    <source>
        <strain evidence="1 2">DSM 432</strain>
    </source>
</reference>
<accession>A0A6C1K987</accession>
<proteinExistence type="predicted"/>